<evidence type="ECO:0000313" key="3">
    <source>
        <dbReference type="EMBL" id="BAW26795.1"/>
    </source>
</evidence>
<dbReference type="EMBL" id="AP015030">
    <property type="protein sequence ID" value="BAW26795.1"/>
    <property type="molecule type" value="Genomic_DNA"/>
</dbReference>
<feature type="transmembrane region" description="Helical" evidence="2">
    <location>
        <begin position="474"/>
        <end position="495"/>
    </location>
</feature>
<feature type="transmembrane region" description="Helical" evidence="2">
    <location>
        <begin position="527"/>
        <end position="544"/>
    </location>
</feature>
<keyword evidence="2" id="KW-1133">Transmembrane helix</keyword>
<feature type="compositionally biased region" description="Gly residues" evidence="1">
    <location>
        <begin position="633"/>
        <end position="643"/>
    </location>
</feature>
<sequence>METDFLEWMYLKFLVGNFESLYQYYFSNMAFMAPAFRQGAVGILYSVGLAWAALCFFKAPVDRLLTGIAVLGMVFIAGFLISPTTNTKHLGSSAGTELSVGGYYSFVVAGTITNVFDDIVAASWKATVNGAVNGGGPSQEALAMAYNDKAEVFADKFLKGEGRAAVLDFQQQCGSEALKQAVSDSDKAMLRSIGIGANTLGMEVADATTLGQYTARDNNDNWDWQTFAMKTLDFTKLSPIIMTTVEANKLNERRSKAVDFLKNLPPANSQIDGTKGYRIPTSNYYKNKLSNNGASDESSTDAFKSVSSSNGDFQKMLPNGATATEPNTQGDYVFYPKNCYDLYLVANETMKSLRAGAKGVPGYENLELAQAYVSMSAANAVRRGIADAMNKELQQAGSTEKYDESVMEAFGDTIYQGAAEISSEFDKWMLEYKIPTMISSMAMIVALLLLTFPVFAVVSVFFGSKVLISYFKLMAFPFIVVFINNLLLSLSANLISYNKGFQALSDTFNPGGVDVASSISVMSAESIIYTVITVAEVAIAKFILWDDVRAITSFNPGAAGTQAAARGAAMVGAVASLVTGVLGRGARMAAATKATGATKALNQTVATISQQVSRIANSGSGSQNSRANLGQGQRSGGAGGGAGNSSPGGNNQTGNKPAGGSPGSGNSLVPPQPPKPSE</sequence>
<keyword evidence="3" id="KW-0614">Plasmid</keyword>
<feature type="transmembrane region" description="Helical" evidence="2">
    <location>
        <begin position="102"/>
        <end position="120"/>
    </location>
</feature>
<name>A0A1L7NMT8_PSEPU</name>
<feature type="compositionally biased region" description="Polar residues" evidence="1">
    <location>
        <begin position="616"/>
        <end position="628"/>
    </location>
</feature>
<accession>A0A1L7NMT8</accession>
<proteinExistence type="predicted"/>
<evidence type="ECO:0000256" key="1">
    <source>
        <dbReference type="SAM" id="MobiDB-lite"/>
    </source>
</evidence>
<keyword evidence="2" id="KW-0812">Transmembrane</keyword>
<feature type="transmembrane region" description="Helical" evidence="2">
    <location>
        <begin position="437"/>
        <end position="462"/>
    </location>
</feature>
<dbReference type="AlphaFoldDB" id="A0A1L7NMT8"/>
<evidence type="ECO:0000256" key="2">
    <source>
        <dbReference type="SAM" id="Phobius"/>
    </source>
</evidence>
<keyword evidence="2" id="KW-0472">Membrane</keyword>
<dbReference type="Proteomes" id="UP000218731">
    <property type="component" value="Plasmid pKF715A"/>
</dbReference>
<protein>
    <submittedName>
        <fullName evidence="3">Uncharacterized protein</fullName>
    </submittedName>
</protein>
<feature type="transmembrane region" description="Helical" evidence="2">
    <location>
        <begin position="564"/>
        <end position="583"/>
    </location>
</feature>
<feature type="transmembrane region" description="Helical" evidence="2">
    <location>
        <begin position="64"/>
        <end position="82"/>
    </location>
</feature>
<reference evidence="3 4" key="1">
    <citation type="submission" date="2015-11" db="EMBL/GenBank/DDBJ databases">
        <title>Complete genome sequencing of a biphenyl-degrading bacterium, Pseudomonas putida KF715 (=NBRC110667).</title>
        <authorList>
            <person name="Suenaga H."/>
            <person name="Fujihara N."/>
            <person name="Watanabe T."/>
            <person name="Hirose J."/>
            <person name="Kimura N."/>
            <person name="Yamazoe A."/>
            <person name="Hosoyama A."/>
            <person name="Shimodaira J."/>
            <person name="Furukawa K."/>
        </authorList>
    </citation>
    <scope>NUCLEOTIDE SEQUENCE [LARGE SCALE GENOMIC DNA]</scope>
    <source>
        <strain evidence="3 4">KF715</strain>
        <plasmid evidence="4">Plasmid pkf715a dna</plasmid>
    </source>
</reference>
<gene>
    <name evidence="3" type="ORF">KF715C_pA2900</name>
</gene>
<feature type="transmembrane region" description="Helical" evidence="2">
    <location>
        <begin position="35"/>
        <end position="57"/>
    </location>
</feature>
<feature type="region of interest" description="Disordered" evidence="1">
    <location>
        <begin position="616"/>
        <end position="678"/>
    </location>
</feature>
<dbReference type="RefSeq" id="WP_042919974.1">
    <property type="nucleotide sequence ID" value="NZ_AP015030.1"/>
</dbReference>
<evidence type="ECO:0000313" key="4">
    <source>
        <dbReference type="Proteomes" id="UP000218731"/>
    </source>
</evidence>
<organism evidence="3 4">
    <name type="scientific">Pseudomonas putida</name>
    <name type="common">Arthrobacter siderocapsulatus</name>
    <dbReference type="NCBI Taxonomy" id="303"/>
    <lineage>
        <taxon>Bacteria</taxon>
        <taxon>Pseudomonadati</taxon>
        <taxon>Pseudomonadota</taxon>
        <taxon>Gammaproteobacteria</taxon>
        <taxon>Pseudomonadales</taxon>
        <taxon>Pseudomonadaceae</taxon>
        <taxon>Pseudomonas</taxon>
    </lineage>
</organism>
<geneLocation type="plasmid" evidence="4">
    <name>pkf715a dna</name>
</geneLocation>